<dbReference type="OrthoDB" id="9942944at2"/>
<evidence type="ECO:0000313" key="3">
    <source>
        <dbReference type="Proteomes" id="UP000429785"/>
    </source>
</evidence>
<sequence>MKLLAKNVLVFMLLMCLVGCSSDNEDNSSDNDGTSRELLIGTWTIDETDIIFNEDGTGESQVYVYDDSDEDLQWHRLSWRLDSDVLTINFSVTGTSIFQIIEIDNKSMVLQDSNGIRRNYTKKQG</sequence>
<reference evidence="2 3" key="1">
    <citation type="submission" date="2019-10" db="EMBL/GenBank/DDBJ databases">
        <title>Muricauda olearia CL-SS4 JCM15563 genome.</title>
        <authorList>
            <person name="Liu L."/>
        </authorList>
    </citation>
    <scope>NUCLEOTIDE SEQUENCE [LARGE SCALE GENOMIC DNA]</scope>
    <source>
        <strain evidence="2 3">CL-SS4</strain>
    </source>
</reference>
<name>A0A6I1DY31_9FLAO</name>
<evidence type="ECO:0008006" key="4">
    <source>
        <dbReference type="Google" id="ProtNLM"/>
    </source>
</evidence>
<comment type="caution">
    <text evidence="2">The sequence shown here is derived from an EMBL/GenBank/DDBJ whole genome shotgun (WGS) entry which is preliminary data.</text>
</comment>
<feature type="signal peptide" evidence="1">
    <location>
        <begin position="1"/>
        <end position="21"/>
    </location>
</feature>
<evidence type="ECO:0000256" key="1">
    <source>
        <dbReference type="SAM" id="SignalP"/>
    </source>
</evidence>
<keyword evidence="1" id="KW-0732">Signal</keyword>
<organism evidence="2 3">
    <name type="scientific">Flagellimonas olearia</name>
    <dbReference type="NCBI Taxonomy" id="552546"/>
    <lineage>
        <taxon>Bacteria</taxon>
        <taxon>Pseudomonadati</taxon>
        <taxon>Bacteroidota</taxon>
        <taxon>Flavobacteriia</taxon>
        <taxon>Flavobacteriales</taxon>
        <taxon>Flavobacteriaceae</taxon>
        <taxon>Flagellimonas</taxon>
    </lineage>
</organism>
<dbReference type="RefSeq" id="WP_152131640.1">
    <property type="nucleotide sequence ID" value="NZ_WELG01000002.1"/>
</dbReference>
<evidence type="ECO:0000313" key="2">
    <source>
        <dbReference type="EMBL" id="KAB7528227.1"/>
    </source>
</evidence>
<accession>A0A6I1DY31</accession>
<gene>
    <name evidence="2" type="ORF">F8C76_10170</name>
</gene>
<proteinExistence type="predicted"/>
<feature type="chain" id="PRO_5026299542" description="Lipocalin-like domain-containing protein" evidence="1">
    <location>
        <begin position="22"/>
        <end position="125"/>
    </location>
</feature>
<dbReference type="EMBL" id="WELG01000002">
    <property type="protein sequence ID" value="KAB7528227.1"/>
    <property type="molecule type" value="Genomic_DNA"/>
</dbReference>
<protein>
    <recommendedName>
        <fullName evidence="4">Lipocalin-like domain-containing protein</fullName>
    </recommendedName>
</protein>
<dbReference type="Proteomes" id="UP000429785">
    <property type="component" value="Unassembled WGS sequence"/>
</dbReference>
<dbReference type="AlphaFoldDB" id="A0A6I1DY31"/>